<reference evidence="3" key="1">
    <citation type="journal article" date="2019" name="Int. J. Syst. Evol. Microbiol.">
        <title>The Global Catalogue of Microorganisms (GCM) 10K type strain sequencing project: providing services to taxonomists for standard genome sequencing and annotation.</title>
        <authorList>
            <consortium name="The Broad Institute Genomics Platform"/>
            <consortium name="The Broad Institute Genome Sequencing Center for Infectious Disease"/>
            <person name="Wu L."/>
            <person name="Ma J."/>
        </authorList>
    </citation>
    <scope>NUCLEOTIDE SEQUENCE [LARGE SCALE GENOMIC DNA]</scope>
    <source>
        <strain evidence="3">CGMCC 1.15420</strain>
    </source>
</reference>
<dbReference type="InterPro" id="IPR048844">
    <property type="entry name" value="LpdD_chaperone-like"/>
</dbReference>
<evidence type="ECO:0000313" key="3">
    <source>
        <dbReference type="Proteomes" id="UP000608420"/>
    </source>
</evidence>
<dbReference type="Pfam" id="PF21758">
    <property type="entry name" value="PAC_bac"/>
    <property type="match status" value="1"/>
</dbReference>
<proteinExistence type="predicted"/>
<comment type="caution">
    <text evidence="2">The sequence shown here is derived from an EMBL/GenBank/DDBJ whole genome shotgun (WGS) entry which is preliminary data.</text>
</comment>
<gene>
    <name evidence="2" type="ORF">GCM10010913_15340</name>
</gene>
<accession>A0ABQ1VS78</accession>
<dbReference type="Proteomes" id="UP000608420">
    <property type="component" value="Unassembled WGS sequence"/>
</dbReference>
<dbReference type="EMBL" id="BMIW01000008">
    <property type="protein sequence ID" value="GGF94774.1"/>
    <property type="molecule type" value="Genomic_DNA"/>
</dbReference>
<name>A0ABQ1VS78_9BACL</name>
<keyword evidence="3" id="KW-1185">Reference proteome</keyword>
<organism evidence="2 3">
    <name type="scientific">Paenibacillus aceti</name>
    <dbReference type="NCBI Taxonomy" id="1820010"/>
    <lineage>
        <taxon>Bacteria</taxon>
        <taxon>Bacillati</taxon>
        <taxon>Bacillota</taxon>
        <taxon>Bacilli</taxon>
        <taxon>Bacillales</taxon>
        <taxon>Paenibacillaceae</taxon>
        <taxon>Paenibacillus</taxon>
    </lineage>
</organism>
<evidence type="ECO:0000259" key="1">
    <source>
        <dbReference type="Pfam" id="PF21758"/>
    </source>
</evidence>
<protein>
    <recommendedName>
        <fullName evidence="1">Prenylated flavin chaperone LpdD-like domain-containing protein</fullName>
    </recommendedName>
</protein>
<feature type="domain" description="Prenylated flavin chaperone LpdD-like" evidence="1">
    <location>
        <begin position="5"/>
        <end position="104"/>
    </location>
</feature>
<sequence>MAFEDIKLQAVPMGRDLAILITGGAAHIGATSTAYWSGEKIEVITSAVPGHKEHVLTAGMAHQAAQELRRTVTVIMGIHYDHLSKAEIVEVSARTDAIFRDYLSTCSEYEGQADGRRIER</sequence>
<evidence type="ECO:0000313" key="2">
    <source>
        <dbReference type="EMBL" id="GGF94774.1"/>
    </source>
</evidence>
<dbReference type="RefSeq" id="WP_229716905.1">
    <property type="nucleotide sequence ID" value="NZ_BMIW01000008.1"/>
</dbReference>